<evidence type="ECO:0000256" key="1">
    <source>
        <dbReference type="ARBA" id="ARBA00023015"/>
    </source>
</evidence>
<dbReference type="Pfam" id="PF13545">
    <property type="entry name" value="HTH_Crp_2"/>
    <property type="match status" value="1"/>
</dbReference>
<evidence type="ECO:0000259" key="4">
    <source>
        <dbReference type="PROSITE" id="PS50042"/>
    </source>
</evidence>
<keyword evidence="3" id="KW-0804">Transcription</keyword>
<dbReference type="InterPro" id="IPR018490">
    <property type="entry name" value="cNMP-bd_dom_sf"/>
</dbReference>
<dbReference type="SUPFAM" id="SSF51206">
    <property type="entry name" value="cAMP-binding domain-like"/>
    <property type="match status" value="1"/>
</dbReference>
<dbReference type="Proteomes" id="UP000008495">
    <property type="component" value="Unassembled WGS sequence"/>
</dbReference>
<dbReference type="STRING" id="100225.SAMN05421595_2317"/>
<evidence type="ECO:0000313" key="7">
    <source>
        <dbReference type="Proteomes" id="UP000008495"/>
    </source>
</evidence>
<dbReference type="CDD" id="cd00038">
    <property type="entry name" value="CAP_ED"/>
    <property type="match status" value="1"/>
</dbReference>
<keyword evidence="1" id="KW-0805">Transcription regulation</keyword>
<sequence length="234" mass="25459">MTLADRSVFLTSRLSTGLHPQDLAQMLDDGYARITAWPTGSIPAYEGNPQHHFFVLLAGRIDVTHHHADGRTQILDVITPGKVCGAVTACLPTPRWPADIHVAEAARALLIDPAALLTDEAATRAPGDLARLRLLQNLTRILAGRARHLHTRIGVITAPSLRGKISAYLLQQPRGRDGKIQLTVTRQEMADILVASRASMIREMSRMVSDGLITTRGRQIVLHDLAALHDAAGH</sequence>
<dbReference type="AlphaFoldDB" id="K6V8W4"/>
<evidence type="ECO:0000256" key="3">
    <source>
        <dbReference type="ARBA" id="ARBA00023163"/>
    </source>
</evidence>
<dbReference type="InterPro" id="IPR012318">
    <property type="entry name" value="HTH_CRP"/>
</dbReference>
<dbReference type="Gene3D" id="2.60.120.10">
    <property type="entry name" value="Jelly Rolls"/>
    <property type="match status" value="1"/>
</dbReference>
<organism evidence="6 7">
    <name type="scientific">Austwickia chelonae NBRC 105200</name>
    <dbReference type="NCBI Taxonomy" id="1184607"/>
    <lineage>
        <taxon>Bacteria</taxon>
        <taxon>Bacillati</taxon>
        <taxon>Actinomycetota</taxon>
        <taxon>Actinomycetes</taxon>
        <taxon>Micrococcales</taxon>
        <taxon>Dermatophilaceae</taxon>
        <taxon>Austwickia</taxon>
    </lineage>
</organism>
<dbReference type="GO" id="GO:0003677">
    <property type="term" value="F:DNA binding"/>
    <property type="evidence" value="ECO:0007669"/>
    <property type="project" value="UniProtKB-KW"/>
</dbReference>
<dbReference type="GO" id="GO:0006355">
    <property type="term" value="P:regulation of DNA-templated transcription"/>
    <property type="evidence" value="ECO:0007669"/>
    <property type="project" value="InterPro"/>
</dbReference>
<dbReference type="InterPro" id="IPR014710">
    <property type="entry name" value="RmlC-like_jellyroll"/>
</dbReference>
<dbReference type="SUPFAM" id="SSF46785">
    <property type="entry name" value="Winged helix' DNA-binding domain"/>
    <property type="match status" value="1"/>
</dbReference>
<dbReference type="Pfam" id="PF00027">
    <property type="entry name" value="cNMP_binding"/>
    <property type="match status" value="1"/>
</dbReference>
<gene>
    <name evidence="6" type="ORF">AUCHE_16_00820</name>
</gene>
<dbReference type="InterPro" id="IPR000595">
    <property type="entry name" value="cNMP-bd_dom"/>
</dbReference>
<dbReference type="EMBL" id="BAGZ01000016">
    <property type="protein sequence ID" value="GAB78663.1"/>
    <property type="molecule type" value="Genomic_DNA"/>
</dbReference>
<evidence type="ECO:0000256" key="2">
    <source>
        <dbReference type="ARBA" id="ARBA00023125"/>
    </source>
</evidence>
<dbReference type="eggNOG" id="COG0664">
    <property type="taxonomic scope" value="Bacteria"/>
</dbReference>
<evidence type="ECO:0000259" key="5">
    <source>
        <dbReference type="PROSITE" id="PS51063"/>
    </source>
</evidence>
<reference evidence="6 7" key="1">
    <citation type="submission" date="2012-08" db="EMBL/GenBank/DDBJ databases">
        <title>Whole genome shotgun sequence of Austwickia chelonae NBRC 105200.</title>
        <authorList>
            <person name="Yoshida I."/>
            <person name="Hosoyama A."/>
            <person name="Tsuchikane K."/>
            <person name="Katsumata H."/>
            <person name="Ando Y."/>
            <person name="Ohji S."/>
            <person name="Hamada M."/>
            <person name="Tamura T."/>
            <person name="Yamazoe A."/>
            <person name="Yamazaki S."/>
            <person name="Fujita N."/>
        </authorList>
    </citation>
    <scope>NUCLEOTIDE SEQUENCE [LARGE SCALE GENOMIC DNA]</scope>
    <source>
        <strain evidence="6 7">NBRC 105200</strain>
    </source>
</reference>
<protein>
    <recommendedName>
        <fullName evidence="8">Crp/Fnr family transcriptional regulator</fullName>
    </recommendedName>
</protein>
<accession>K6V8W4</accession>
<evidence type="ECO:0008006" key="8">
    <source>
        <dbReference type="Google" id="ProtNLM"/>
    </source>
</evidence>
<comment type="caution">
    <text evidence="6">The sequence shown here is derived from an EMBL/GenBank/DDBJ whole genome shotgun (WGS) entry which is preliminary data.</text>
</comment>
<feature type="domain" description="Cyclic nucleotide-binding" evidence="4">
    <location>
        <begin position="14"/>
        <end position="95"/>
    </location>
</feature>
<dbReference type="PROSITE" id="PS51063">
    <property type="entry name" value="HTH_CRP_2"/>
    <property type="match status" value="1"/>
</dbReference>
<name>K6V8W4_9MICO</name>
<feature type="domain" description="HTH crp-type" evidence="5">
    <location>
        <begin position="159"/>
        <end position="226"/>
    </location>
</feature>
<dbReference type="InterPro" id="IPR036390">
    <property type="entry name" value="WH_DNA-bd_sf"/>
</dbReference>
<keyword evidence="2" id="KW-0238">DNA-binding</keyword>
<keyword evidence="7" id="KW-1185">Reference proteome</keyword>
<evidence type="ECO:0000313" key="6">
    <source>
        <dbReference type="EMBL" id="GAB78663.1"/>
    </source>
</evidence>
<proteinExistence type="predicted"/>
<dbReference type="SMART" id="SM00419">
    <property type="entry name" value="HTH_CRP"/>
    <property type="match status" value="1"/>
</dbReference>
<dbReference type="PROSITE" id="PS50042">
    <property type="entry name" value="CNMP_BINDING_3"/>
    <property type="match status" value="1"/>
</dbReference>